<feature type="transmembrane region" description="Helical" evidence="1">
    <location>
        <begin position="122"/>
        <end position="141"/>
    </location>
</feature>
<evidence type="ECO:0000313" key="2">
    <source>
        <dbReference type="EMBL" id="MEQ2510982.1"/>
    </source>
</evidence>
<dbReference type="EMBL" id="JBBMFF010000205">
    <property type="protein sequence ID" value="MEQ2510982.1"/>
    <property type="molecule type" value="Genomic_DNA"/>
</dbReference>
<name>A0ABV1G6E0_9FIRM</name>
<dbReference type="RefSeq" id="WP_349135678.1">
    <property type="nucleotide sequence ID" value="NZ_JBBMFF010000205.1"/>
</dbReference>
<sequence>MNIFLTLAFLFFIGATLGWVLELLFRRFFSSANPERKWINPGFCVGPYLPLYGCGLCFLYLIASLEQFSIIRDPFWNRVVLFLIMAVCMTVTEYFAGLIALKGFHVRLWDYSKQWGNIQGLICPKFSLAWAILGAAYYFLIHPRILHAIDWLSRNLAFSFVIGLFYGVFLIDVVYSTKLIHRIKKLADENEVIVKYENLKAHVRSVHDRSAQKASFFFPLRSERPLNEHLRELRETLEQRRRTGGKKHAG</sequence>
<gene>
    <name evidence="2" type="ORF">WMO66_06945</name>
</gene>
<keyword evidence="1" id="KW-0472">Membrane</keyword>
<dbReference type="InterPro" id="IPR010540">
    <property type="entry name" value="CmpB_TMEM229"/>
</dbReference>
<organism evidence="2 3">
    <name type="scientific">Faecousia intestinalis</name>
    <dbReference type="NCBI Taxonomy" id="3133167"/>
    <lineage>
        <taxon>Bacteria</taxon>
        <taxon>Bacillati</taxon>
        <taxon>Bacillota</taxon>
        <taxon>Clostridia</taxon>
        <taxon>Eubacteriales</taxon>
        <taxon>Oscillospiraceae</taxon>
        <taxon>Faecousia</taxon>
    </lineage>
</organism>
<keyword evidence="1" id="KW-1133">Transmembrane helix</keyword>
<comment type="caution">
    <text evidence="2">The sequence shown here is derived from an EMBL/GenBank/DDBJ whole genome shotgun (WGS) entry which is preliminary data.</text>
</comment>
<keyword evidence="1" id="KW-0812">Transmembrane</keyword>
<feature type="transmembrane region" description="Helical" evidence="1">
    <location>
        <begin position="45"/>
        <end position="63"/>
    </location>
</feature>
<accession>A0ABV1G6E0</accession>
<dbReference type="Pfam" id="PF06541">
    <property type="entry name" value="ABC_trans_CmpB"/>
    <property type="match status" value="1"/>
</dbReference>
<reference evidence="2 3" key="1">
    <citation type="submission" date="2024-03" db="EMBL/GenBank/DDBJ databases">
        <title>Human intestinal bacterial collection.</title>
        <authorList>
            <person name="Pauvert C."/>
            <person name="Hitch T.C.A."/>
            <person name="Clavel T."/>
        </authorList>
    </citation>
    <scope>NUCLEOTIDE SEQUENCE [LARGE SCALE GENOMIC DNA]</scope>
    <source>
        <strain evidence="2 3">CLA-AA-H192</strain>
    </source>
</reference>
<evidence type="ECO:0000256" key="1">
    <source>
        <dbReference type="SAM" id="Phobius"/>
    </source>
</evidence>
<proteinExistence type="predicted"/>
<dbReference type="Proteomes" id="UP001491552">
    <property type="component" value="Unassembled WGS sequence"/>
</dbReference>
<feature type="transmembrane region" description="Helical" evidence="1">
    <location>
        <begin position="156"/>
        <end position="175"/>
    </location>
</feature>
<evidence type="ECO:0000313" key="3">
    <source>
        <dbReference type="Proteomes" id="UP001491552"/>
    </source>
</evidence>
<protein>
    <submittedName>
        <fullName evidence="2">ABC transporter permease</fullName>
    </submittedName>
</protein>
<keyword evidence="3" id="KW-1185">Reference proteome</keyword>
<feature type="transmembrane region" description="Helical" evidence="1">
    <location>
        <begin position="6"/>
        <end position="25"/>
    </location>
</feature>
<feature type="transmembrane region" description="Helical" evidence="1">
    <location>
        <begin position="75"/>
        <end position="101"/>
    </location>
</feature>